<evidence type="ECO:0000313" key="1">
    <source>
        <dbReference type="EMBL" id="ASJ04234.1"/>
    </source>
</evidence>
<evidence type="ECO:0008006" key="3">
    <source>
        <dbReference type="Google" id="ProtNLM"/>
    </source>
</evidence>
<dbReference type="Proteomes" id="UP000250272">
    <property type="component" value="Chromosome"/>
</dbReference>
<dbReference type="AlphaFoldDB" id="A0A2Z2MK81"/>
<dbReference type="Pfam" id="PF08905">
    <property type="entry name" value="DUF1850"/>
    <property type="match status" value="1"/>
</dbReference>
<organism evidence="1 2">
    <name type="scientific">Thermococcus barossii</name>
    <dbReference type="NCBI Taxonomy" id="54077"/>
    <lineage>
        <taxon>Archaea</taxon>
        <taxon>Methanobacteriati</taxon>
        <taxon>Methanobacteriota</taxon>
        <taxon>Thermococci</taxon>
        <taxon>Thermococcales</taxon>
        <taxon>Thermococcaceae</taxon>
        <taxon>Thermococcus</taxon>
    </lineage>
</organism>
<keyword evidence="2" id="KW-1185">Reference proteome</keyword>
<name>A0A2Z2MK81_9EURY</name>
<reference evidence="1 2" key="1">
    <citation type="submission" date="2016-04" db="EMBL/GenBank/DDBJ databases">
        <title>Complete genome sequence of Thermococcus barossii type strain SHCK-94.</title>
        <authorList>
            <person name="Oger P.M."/>
        </authorList>
    </citation>
    <scope>NUCLEOTIDE SEQUENCE [LARGE SCALE GENOMIC DNA]</scope>
    <source>
        <strain evidence="1 2">SHCK-94</strain>
    </source>
</reference>
<gene>
    <name evidence="1" type="ORF">A3L01_02210</name>
</gene>
<dbReference type="KEGG" id="tbs:A3L01_02210"/>
<protein>
    <recommendedName>
        <fullName evidence="3">DUF1850 domain-containing protein</fullName>
    </recommendedName>
</protein>
<dbReference type="EMBL" id="CP015101">
    <property type="protein sequence ID" value="ASJ04234.1"/>
    <property type="molecule type" value="Genomic_DNA"/>
</dbReference>
<sequence length="149" mass="17217">MKKLFLFLLLPLIALLLPVSVIGVEFDGAECYYHVESNSSLEIHYTHSVSLTKVVDVYRVSPNGIYFVQERWQEFLAGQPIEFNYRSGTFYVKNANEFLGTSWRYWFIPVNNATIIIDGKTAFVQPPEEGILEIRTQKIPLVLLILRRC</sequence>
<dbReference type="InterPro" id="IPR015001">
    <property type="entry name" value="DUF1850"/>
</dbReference>
<proteinExistence type="predicted"/>
<accession>A0A2Z2MK81</accession>
<evidence type="ECO:0000313" key="2">
    <source>
        <dbReference type="Proteomes" id="UP000250272"/>
    </source>
</evidence>